<dbReference type="Gene3D" id="3.30.70.270">
    <property type="match status" value="1"/>
</dbReference>
<evidence type="ECO:0000313" key="3">
    <source>
        <dbReference type="Proteomes" id="UP000007029"/>
    </source>
</evidence>
<organism evidence="2 3">
    <name type="scientific">Roseobacter denitrificans (strain ATCC 33942 / OCh 114)</name>
    <name type="common">Erythrobacter sp. (strain OCh 114)</name>
    <name type="synonym">Roseobacter denitrificans</name>
    <dbReference type="NCBI Taxonomy" id="375451"/>
    <lineage>
        <taxon>Bacteria</taxon>
        <taxon>Pseudomonadati</taxon>
        <taxon>Pseudomonadota</taxon>
        <taxon>Alphaproteobacteria</taxon>
        <taxon>Rhodobacterales</taxon>
        <taxon>Roseobacteraceae</taxon>
        <taxon>Roseobacter</taxon>
    </lineage>
</organism>
<accession>Q166K3</accession>
<dbReference type="InterPro" id="IPR052163">
    <property type="entry name" value="DGC-Regulatory_Protein"/>
</dbReference>
<dbReference type="PROSITE" id="PS50887">
    <property type="entry name" value="GGDEF"/>
    <property type="match status" value="1"/>
</dbReference>
<dbReference type="PANTHER" id="PTHR46663:SF2">
    <property type="entry name" value="GGDEF DOMAIN-CONTAINING PROTEIN"/>
    <property type="match status" value="1"/>
</dbReference>
<evidence type="ECO:0000313" key="2">
    <source>
        <dbReference type="EMBL" id="ABG32090.1"/>
    </source>
</evidence>
<proteinExistence type="predicted"/>
<dbReference type="PANTHER" id="PTHR46663">
    <property type="entry name" value="DIGUANYLATE CYCLASE DGCT-RELATED"/>
    <property type="match status" value="1"/>
</dbReference>
<dbReference type="CDD" id="cd01949">
    <property type="entry name" value="GGDEF"/>
    <property type="match status" value="1"/>
</dbReference>
<dbReference type="Pfam" id="PF00990">
    <property type="entry name" value="GGDEF"/>
    <property type="match status" value="1"/>
</dbReference>
<dbReference type="InterPro" id="IPR029787">
    <property type="entry name" value="Nucleotide_cyclase"/>
</dbReference>
<dbReference type="GO" id="GO:0003824">
    <property type="term" value="F:catalytic activity"/>
    <property type="evidence" value="ECO:0007669"/>
    <property type="project" value="UniProtKB-ARBA"/>
</dbReference>
<dbReference type="InterPro" id="IPR042463">
    <property type="entry name" value="HNOB_dom_associated_sf"/>
</dbReference>
<dbReference type="HOGENOM" id="CLU_815977_0_0_5"/>
<dbReference type="Proteomes" id="UP000007029">
    <property type="component" value="Chromosome"/>
</dbReference>
<dbReference type="NCBIfam" id="TIGR00254">
    <property type="entry name" value="GGDEF"/>
    <property type="match status" value="1"/>
</dbReference>
<dbReference type="SMART" id="SM00267">
    <property type="entry name" value="GGDEF"/>
    <property type="match status" value="1"/>
</dbReference>
<keyword evidence="3" id="KW-1185">Reference proteome</keyword>
<gene>
    <name evidence="2" type="ordered locus">RD1_2532</name>
</gene>
<dbReference type="EMBL" id="CP000362">
    <property type="protein sequence ID" value="ABG32090.1"/>
    <property type="molecule type" value="Genomic_DNA"/>
</dbReference>
<dbReference type="AlphaFoldDB" id="Q166K3"/>
<dbReference type="RefSeq" id="WP_011568707.1">
    <property type="nucleotide sequence ID" value="NC_008209.1"/>
</dbReference>
<sequence>MSGDLCQEMLNVLCPMHIVFNDKGEMTSCGPTALKIFPGGLIGRGFLDVFHIKRPRKISTLDALMGQTGVRLNLQFRDMPDSQLQGVVMPGPVAGDMVVNLSFGISIVDAVSDYNLTAADFAATDLTVEMLYLVEAKSAAMEASRRLNERLQVARVEAEELALTDTLTGLKNRRALDQELSALLHQGTPFALMHIDLDFFKAVNDTLGHAAGDYVLQRVAAIMNHETRKVDVVARVGGDEFVILIKGTENHAHIERIAGRIIRKLQNPMHFENEVCQISGSIGTVVAGDYIEPTADLLFADADAALYAAKHAGRGCHLFFSPAMRDMPQTA</sequence>
<evidence type="ECO:0000259" key="1">
    <source>
        <dbReference type="PROSITE" id="PS50887"/>
    </source>
</evidence>
<feature type="domain" description="GGDEF" evidence="1">
    <location>
        <begin position="188"/>
        <end position="322"/>
    </location>
</feature>
<dbReference type="KEGG" id="rde:RD1_2532"/>
<dbReference type="FunFam" id="3.30.70.270:FF:000001">
    <property type="entry name" value="Diguanylate cyclase domain protein"/>
    <property type="match status" value="1"/>
</dbReference>
<dbReference type="InterPro" id="IPR000160">
    <property type="entry name" value="GGDEF_dom"/>
</dbReference>
<name>Q166K3_ROSDO</name>
<dbReference type="InterPro" id="IPR043128">
    <property type="entry name" value="Rev_trsase/Diguanyl_cyclase"/>
</dbReference>
<reference evidence="2 3" key="1">
    <citation type="journal article" date="2007" name="J. Bacteriol.">
        <title>The complete genome sequence of Roseobacter denitrificans reveals a mixotrophic rather than photosynthetic metabolism.</title>
        <authorList>
            <person name="Swingley W.D."/>
            <person name="Sadekar S."/>
            <person name="Mastrian S.D."/>
            <person name="Matthies H.J."/>
            <person name="Hao J."/>
            <person name="Ramos H."/>
            <person name="Acharya C.R."/>
            <person name="Conrad A.L."/>
            <person name="Taylor H.L."/>
            <person name="Dejesa L.C."/>
            <person name="Shah M.K."/>
            <person name="O'huallachain M.E."/>
            <person name="Lince M.T."/>
            <person name="Blankenship R.E."/>
            <person name="Beatty J.T."/>
            <person name="Touchman J.W."/>
        </authorList>
    </citation>
    <scope>NUCLEOTIDE SEQUENCE [LARGE SCALE GENOMIC DNA]</scope>
    <source>
        <strain evidence="3">ATCC 33942 / OCh 114</strain>
    </source>
</reference>
<dbReference type="STRING" id="375451.RD1_2532"/>
<dbReference type="SUPFAM" id="SSF55073">
    <property type="entry name" value="Nucleotide cyclase"/>
    <property type="match status" value="1"/>
</dbReference>
<dbReference type="Gene3D" id="3.30.450.260">
    <property type="entry name" value="Haem NO binding associated domain"/>
    <property type="match status" value="1"/>
</dbReference>
<protein>
    <submittedName>
        <fullName evidence="2">GGDEF domain protein, putative</fullName>
    </submittedName>
</protein>
<dbReference type="eggNOG" id="COG2199">
    <property type="taxonomic scope" value="Bacteria"/>
</dbReference>